<feature type="transmembrane region" description="Helical" evidence="1">
    <location>
        <begin position="90"/>
        <end position="111"/>
    </location>
</feature>
<proteinExistence type="predicted"/>
<dbReference type="AlphaFoldDB" id="A0AA42LPV1"/>
<dbReference type="Proteomes" id="UP001161094">
    <property type="component" value="Unassembled WGS sequence"/>
</dbReference>
<comment type="caution">
    <text evidence="2">The sequence shown here is derived from an EMBL/GenBank/DDBJ whole genome shotgun (WGS) entry which is preliminary data.</text>
</comment>
<keyword evidence="1" id="KW-0472">Membrane</keyword>
<gene>
    <name evidence="2" type="ORF">N5D93_16140</name>
</gene>
<evidence type="ECO:0000313" key="3">
    <source>
        <dbReference type="Proteomes" id="UP001161094"/>
    </source>
</evidence>
<dbReference type="EMBL" id="JAOCDZ010000010">
    <property type="protein sequence ID" value="MDH0737343.1"/>
    <property type="molecule type" value="Genomic_DNA"/>
</dbReference>
<evidence type="ECO:0000313" key="2">
    <source>
        <dbReference type="EMBL" id="MDH0737343.1"/>
    </source>
</evidence>
<sequence length="255" mass="27623">MRTISAWLVLGVGLVGLTIGYMSGGSNTPVAGVAIPVLFGLMATVFAVLQAKKDRTDASISPEQSAPADDHEADSGRNMAFRHLPLHRDVGVCLVVFSLGFLAGAHIGAYVRVHELMRPKPLAPMLPWKAGDDQPPSVESALQWVAVQRELVSLGFDANQIDSFYRIQVKEWANRAAVGGRVTTPSPTIPWNPESSGGQFVPPRVTDKGWPFAFVFCQKVNGSIAPDCHSPIDKDLLGFQPKPSAPFSDWLIRLR</sequence>
<name>A0AA42LPV1_9BURK</name>
<protein>
    <submittedName>
        <fullName evidence="2">Uncharacterized protein</fullName>
    </submittedName>
</protein>
<dbReference type="RefSeq" id="WP_279995838.1">
    <property type="nucleotide sequence ID" value="NZ_JAOCDZ010000010.1"/>
</dbReference>
<reference evidence="2" key="1">
    <citation type="submission" date="2022-09" db="EMBL/GenBank/DDBJ databases">
        <title>Intensive care unit water sources are persistently colonized with multi-drug resistant bacteria and are the site of extensive horizontal gene transfer of antibiotic resistance genes.</title>
        <authorList>
            <person name="Diorio-Toth L."/>
        </authorList>
    </citation>
    <scope>NUCLEOTIDE SEQUENCE</scope>
    <source>
        <strain evidence="2">GD03843</strain>
    </source>
</reference>
<feature type="transmembrane region" description="Helical" evidence="1">
    <location>
        <begin position="30"/>
        <end position="49"/>
    </location>
</feature>
<organism evidence="2 3">
    <name type="scientific">Achromobacter spanius</name>
    <dbReference type="NCBI Taxonomy" id="217203"/>
    <lineage>
        <taxon>Bacteria</taxon>
        <taxon>Pseudomonadati</taxon>
        <taxon>Pseudomonadota</taxon>
        <taxon>Betaproteobacteria</taxon>
        <taxon>Burkholderiales</taxon>
        <taxon>Alcaligenaceae</taxon>
        <taxon>Achromobacter</taxon>
    </lineage>
</organism>
<keyword evidence="1" id="KW-1133">Transmembrane helix</keyword>
<evidence type="ECO:0000256" key="1">
    <source>
        <dbReference type="SAM" id="Phobius"/>
    </source>
</evidence>
<accession>A0AA42LPV1</accession>
<keyword evidence="1" id="KW-0812">Transmembrane</keyword>